<name>A0A6I9HXE2_VICPA</name>
<dbReference type="FunCoup" id="A0A6I9HXE2">
    <property type="interactions" value="2"/>
</dbReference>
<dbReference type="GO" id="GO:0031519">
    <property type="term" value="C:PcG protein complex"/>
    <property type="evidence" value="ECO:0007669"/>
    <property type="project" value="TreeGrafter"/>
</dbReference>
<dbReference type="FunFam" id="3.30.160.60:FF:000163">
    <property type="entry name" value="transcriptional repressor protein YY1"/>
    <property type="match status" value="1"/>
</dbReference>
<dbReference type="FunFam" id="3.30.160.60:FF:000104">
    <property type="entry name" value="Transcriptional repressor protein YY1"/>
    <property type="match status" value="1"/>
</dbReference>
<dbReference type="PANTHER" id="PTHR14003:SF8">
    <property type="entry name" value="ZINC FINGER PROTEIN 42 HOMOLOG"/>
    <property type="match status" value="1"/>
</dbReference>
<keyword evidence="7" id="KW-0539">Nucleus</keyword>
<dbReference type="SMART" id="SM00355">
    <property type="entry name" value="ZnF_C2H2"/>
    <property type="match status" value="4"/>
</dbReference>
<reference evidence="12" key="1">
    <citation type="submission" date="2025-08" db="UniProtKB">
        <authorList>
            <consortium name="RefSeq"/>
        </authorList>
    </citation>
    <scope>IDENTIFICATION</scope>
</reference>
<evidence type="ECO:0000313" key="12">
    <source>
        <dbReference type="RefSeq" id="XP_006198145.1"/>
    </source>
</evidence>
<sequence length="305" mass="34572">MDQQLKKREKTCDQKSLGRKAISDSKPRPAKSQPPQQEPPDTPWTLCDEDVCYETSFQVVEGDSFSDCYIECIIRGEFSEPVGEGDSLLKSFDCLKEGSEQELSQQVLTASSLLECSLEYMKKGAKQELPQQIVGENSLLEFSEYLTGKKLPPGGIPSVDISDPKQFTDCARTKPSTSKEHDASEKVVCLQSGCTREFKDRTSMKNHFRVHSPRDHICAECGKAFKESTKLKRHFLVHTGEKPFQCTFEGCGKRFSLSFNLRTHVRTHTGEKPFVCPFEGCHKRFIQSSNMKAHFLTHEKNKMNQ</sequence>
<dbReference type="GO" id="GO:0000785">
    <property type="term" value="C:chromatin"/>
    <property type="evidence" value="ECO:0007669"/>
    <property type="project" value="TreeGrafter"/>
</dbReference>
<dbReference type="InParanoid" id="A0A6I9HXE2"/>
<dbReference type="SUPFAM" id="SSF57667">
    <property type="entry name" value="beta-beta-alpha zinc fingers"/>
    <property type="match status" value="3"/>
</dbReference>
<evidence type="ECO:0000259" key="10">
    <source>
        <dbReference type="PROSITE" id="PS50157"/>
    </source>
</evidence>
<feature type="compositionally biased region" description="Basic and acidic residues" evidence="9">
    <location>
        <begin position="1"/>
        <end position="13"/>
    </location>
</feature>
<dbReference type="AlphaFoldDB" id="A0A6I9HXE2"/>
<dbReference type="GO" id="GO:0000981">
    <property type="term" value="F:DNA-binding transcription factor activity, RNA polymerase II-specific"/>
    <property type="evidence" value="ECO:0007669"/>
    <property type="project" value="TreeGrafter"/>
</dbReference>
<organism evidence="11 12">
    <name type="scientific">Vicugna pacos</name>
    <name type="common">Alpaca</name>
    <name type="synonym">Lama pacos</name>
    <dbReference type="NCBI Taxonomy" id="30538"/>
    <lineage>
        <taxon>Eukaryota</taxon>
        <taxon>Metazoa</taxon>
        <taxon>Chordata</taxon>
        <taxon>Craniata</taxon>
        <taxon>Vertebrata</taxon>
        <taxon>Euteleostomi</taxon>
        <taxon>Mammalia</taxon>
        <taxon>Eutheria</taxon>
        <taxon>Laurasiatheria</taxon>
        <taxon>Artiodactyla</taxon>
        <taxon>Tylopoda</taxon>
        <taxon>Camelidae</taxon>
        <taxon>Vicugna</taxon>
    </lineage>
</organism>
<dbReference type="GO" id="GO:0005667">
    <property type="term" value="C:transcription regulator complex"/>
    <property type="evidence" value="ECO:0007669"/>
    <property type="project" value="TreeGrafter"/>
</dbReference>
<dbReference type="GO" id="GO:0008270">
    <property type="term" value="F:zinc ion binding"/>
    <property type="evidence" value="ECO:0007669"/>
    <property type="project" value="UniProtKB-KW"/>
</dbReference>
<feature type="region of interest" description="Disordered" evidence="9">
    <location>
        <begin position="1"/>
        <end position="43"/>
    </location>
</feature>
<dbReference type="Pfam" id="PF00096">
    <property type="entry name" value="zf-C2H2"/>
    <property type="match status" value="3"/>
</dbReference>
<dbReference type="InterPro" id="IPR013087">
    <property type="entry name" value="Znf_C2H2_type"/>
</dbReference>
<evidence type="ECO:0000256" key="6">
    <source>
        <dbReference type="ARBA" id="ARBA00023125"/>
    </source>
</evidence>
<evidence type="ECO:0000256" key="1">
    <source>
        <dbReference type="ARBA" id="ARBA00004123"/>
    </source>
</evidence>
<evidence type="ECO:0000256" key="2">
    <source>
        <dbReference type="ARBA" id="ARBA00022723"/>
    </source>
</evidence>
<keyword evidence="11" id="KW-1185">Reference proteome</keyword>
<evidence type="ECO:0000256" key="7">
    <source>
        <dbReference type="ARBA" id="ARBA00023242"/>
    </source>
</evidence>
<feature type="domain" description="C2H2-type" evidence="10">
    <location>
        <begin position="216"/>
        <end position="243"/>
    </location>
</feature>
<dbReference type="OrthoDB" id="10264072at2759"/>
<dbReference type="KEGG" id="vpc:102546115"/>
<protein>
    <submittedName>
        <fullName evidence="12">Zinc finger protein 42 homolog</fullName>
    </submittedName>
</protein>
<dbReference type="Gene3D" id="3.30.160.60">
    <property type="entry name" value="Classic Zinc Finger"/>
    <property type="match status" value="3"/>
</dbReference>
<keyword evidence="2" id="KW-0479">Metal-binding</keyword>
<feature type="domain" description="C2H2-type" evidence="10">
    <location>
        <begin position="274"/>
        <end position="303"/>
    </location>
</feature>
<dbReference type="PROSITE" id="PS00028">
    <property type="entry name" value="ZINC_FINGER_C2H2_1"/>
    <property type="match status" value="3"/>
</dbReference>
<keyword evidence="3" id="KW-0677">Repeat</keyword>
<gene>
    <name evidence="12" type="primary">ZFP42</name>
</gene>
<dbReference type="CTD" id="132625"/>
<feature type="domain" description="C2H2-type" evidence="10">
    <location>
        <begin position="244"/>
        <end position="273"/>
    </location>
</feature>
<evidence type="ECO:0000256" key="5">
    <source>
        <dbReference type="ARBA" id="ARBA00022833"/>
    </source>
</evidence>
<evidence type="ECO:0000256" key="4">
    <source>
        <dbReference type="ARBA" id="ARBA00022771"/>
    </source>
</evidence>
<evidence type="ECO:0000256" key="9">
    <source>
        <dbReference type="SAM" id="MobiDB-lite"/>
    </source>
</evidence>
<feature type="domain" description="C2H2-type" evidence="10">
    <location>
        <begin position="187"/>
        <end position="216"/>
    </location>
</feature>
<dbReference type="GeneID" id="102546115"/>
<evidence type="ECO:0000313" key="11">
    <source>
        <dbReference type="Proteomes" id="UP001652581"/>
    </source>
</evidence>
<dbReference type="RefSeq" id="XP_006198145.1">
    <property type="nucleotide sequence ID" value="XM_006198083.3"/>
</dbReference>
<dbReference type="PROSITE" id="PS50157">
    <property type="entry name" value="ZINC_FINGER_C2H2_2"/>
    <property type="match status" value="4"/>
</dbReference>
<accession>A0A6I9HXE2</accession>
<evidence type="ECO:0000256" key="8">
    <source>
        <dbReference type="PROSITE-ProRule" id="PRU00042"/>
    </source>
</evidence>
<dbReference type="PANTHER" id="PTHR14003">
    <property type="entry name" value="TRANSCRIPTIONAL REPRESSOR PROTEIN YY"/>
    <property type="match status" value="1"/>
</dbReference>
<keyword evidence="5" id="KW-0862">Zinc</keyword>
<proteinExistence type="predicted"/>
<dbReference type="GO" id="GO:0000978">
    <property type="term" value="F:RNA polymerase II cis-regulatory region sequence-specific DNA binding"/>
    <property type="evidence" value="ECO:0007669"/>
    <property type="project" value="TreeGrafter"/>
</dbReference>
<evidence type="ECO:0000256" key="3">
    <source>
        <dbReference type="ARBA" id="ARBA00022737"/>
    </source>
</evidence>
<dbReference type="FunFam" id="3.30.160.60:FF:001450">
    <property type="entry name" value="zinc finger protein 774"/>
    <property type="match status" value="1"/>
</dbReference>
<comment type="subcellular location">
    <subcellularLocation>
        <location evidence="1">Nucleus</location>
    </subcellularLocation>
</comment>
<keyword evidence="6" id="KW-0238">DNA-binding</keyword>
<dbReference type="InterPro" id="IPR036236">
    <property type="entry name" value="Znf_C2H2_sf"/>
</dbReference>
<dbReference type="Proteomes" id="UP001652581">
    <property type="component" value="Chromosome 26"/>
</dbReference>
<keyword evidence="4 8" id="KW-0863">Zinc-finger</keyword>